<feature type="compositionally biased region" description="Low complexity" evidence="1">
    <location>
        <begin position="1"/>
        <end position="30"/>
    </location>
</feature>
<dbReference type="Proteomes" id="UP001153069">
    <property type="component" value="Unassembled WGS sequence"/>
</dbReference>
<evidence type="ECO:0000256" key="1">
    <source>
        <dbReference type="SAM" id="MobiDB-lite"/>
    </source>
</evidence>
<organism evidence="2 3">
    <name type="scientific">Seminavis robusta</name>
    <dbReference type="NCBI Taxonomy" id="568900"/>
    <lineage>
        <taxon>Eukaryota</taxon>
        <taxon>Sar</taxon>
        <taxon>Stramenopiles</taxon>
        <taxon>Ochrophyta</taxon>
        <taxon>Bacillariophyta</taxon>
        <taxon>Bacillariophyceae</taxon>
        <taxon>Bacillariophycidae</taxon>
        <taxon>Naviculales</taxon>
        <taxon>Naviculaceae</taxon>
        <taxon>Seminavis</taxon>
    </lineage>
</organism>
<accession>A0A9N8DBZ0</accession>
<reference evidence="2" key="1">
    <citation type="submission" date="2020-06" db="EMBL/GenBank/DDBJ databases">
        <authorList>
            <consortium name="Plant Systems Biology data submission"/>
        </authorList>
    </citation>
    <scope>NUCLEOTIDE SEQUENCE</scope>
    <source>
        <strain evidence="2">D6</strain>
    </source>
</reference>
<feature type="region of interest" description="Disordered" evidence="1">
    <location>
        <begin position="1"/>
        <end position="32"/>
    </location>
</feature>
<keyword evidence="3" id="KW-1185">Reference proteome</keyword>
<comment type="caution">
    <text evidence="2">The sequence shown here is derived from an EMBL/GenBank/DDBJ whole genome shotgun (WGS) entry which is preliminary data.</text>
</comment>
<dbReference type="EMBL" id="CAICTM010000051">
    <property type="protein sequence ID" value="CAB9499056.1"/>
    <property type="molecule type" value="Genomic_DNA"/>
</dbReference>
<evidence type="ECO:0000313" key="3">
    <source>
        <dbReference type="Proteomes" id="UP001153069"/>
    </source>
</evidence>
<evidence type="ECO:0008006" key="4">
    <source>
        <dbReference type="Google" id="ProtNLM"/>
    </source>
</evidence>
<name>A0A9N8DBZ0_9STRA</name>
<sequence>MPKRLSAASSRAVSRKNAATTSSIKSSAKSSPRKQLLATTRLLWLVAGISIGSFTTRLLDQANLLTSPQPQQPQQPQQPAIDIDIAIDTAHAKAVTTTTTTTTTTQLHSDTTRTLQKKQPLVSLPSPGRPQFHELQDQISKRIHLLEHNQQANNKFQFGNSAYNRATVVSKAQKWLPFNTPLGVSAGGHRKVCRDTCCVQTVAISLQQDAQQLIHCRDGFDLADAMIVHASTGMRRAPYLHFHASYLRPEIIPCLVPGTIIQLDNHVASIIWFWKHVRPHINVPYVLVTAGSDGDTPQIKPQFMQDPLLLKWYGNNPNVEPHRANPAFMEAFHKFHPMHLGLSGFNHPQQEQHILPYLQLVNFTNPFLNQNNKERWDLAAHPFQDFDQEVFVHFGMTSPRRKTLWENLCGNSNNKQGVSCNQNTANLNVRTIYSDMSRYRFGLSPPGQGWDCYRTYEMLLLGVIPIVDDRGPVNRQMFDGLPVVFINKLAERAETLTQQDIAAAIRFYISSDEFQKADFSKGWERLFLQYNRQQLLKDTGRDKEILTDEQGNMYYQAYQYTIRKGSEEQPPSEFFCFEENSCLSPEERQEIPAYIRQNQDDWYQKPVAPLEGDDQRFLDQWQELSKGRLDQPVPGQISRAAAEQACAHWNAQEKPMCVSDVMASGDLDMAKAGGY</sequence>
<gene>
    <name evidence="2" type="ORF">SEMRO_52_G031180.1</name>
</gene>
<dbReference type="AlphaFoldDB" id="A0A9N8DBZ0"/>
<proteinExistence type="predicted"/>
<protein>
    <recommendedName>
        <fullName evidence="4">Exostosin GT47 domain-containing protein</fullName>
    </recommendedName>
</protein>
<evidence type="ECO:0000313" key="2">
    <source>
        <dbReference type="EMBL" id="CAB9499056.1"/>
    </source>
</evidence>